<accession>A0A9P3G6X9</accession>
<sequence length="99" mass="11085">MSLHLRDAVFSQCTKIVPLKSDKCLSDVSQGCCAQSTSTAEDVRDKSCRGSAGVPFSFFNISSRRSVGLRTHLLVMWPSRRWTSNQSLALENIRDRDYA</sequence>
<reference evidence="1 2" key="1">
    <citation type="submission" date="2021-08" db="EMBL/GenBank/DDBJ databases">
        <title>Draft Genome Sequence of Phanerochaete sordida strain YK-624.</title>
        <authorList>
            <person name="Mori T."/>
            <person name="Dohra H."/>
            <person name="Suzuki T."/>
            <person name="Kawagishi H."/>
            <person name="Hirai H."/>
        </authorList>
    </citation>
    <scope>NUCLEOTIDE SEQUENCE [LARGE SCALE GENOMIC DNA]</scope>
    <source>
        <strain evidence="1 2">YK-624</strain>
    </source>
</reference>
<gene>
    <name evidence="1" type="ORF">PsYK624_050280</name>
</gene>
<dbReference type="EMBL" id="BPQB01000011">
    <property type="protein sequence ID" value="GJE88940.1"/>
    <property type="molecule type" value="Genomic_DNA"/>
</dbReference>
<dbReference type="AlphaFoldDB" id="A0A9P3G6X9"/>
<evidence type="ECO:0000313" key="2">
    <source>
        <dbReference type="Proteomes" id="UP000703269"/>
    </source>
</evidence>
<organism evidence="1 2">
    <name type="scientific">Phanerochaete sordida</name>
    <dbReference type="NCBI Taxonomy" id="48140"/>
    <lineage>
        <taxon>Eukaryota</taxon>
        <taxon>Fungi</taxon>
        <taxon>Dikarya</taxon>
        <taxon>Basidiomycota</taxon>
        <taxon>Agaricomycotina</taxon>
        <taxon>Agaricomycetes</taxon>
        <taxon>Polyporales</taxon>
        <taxon>Phanerochaetaceae</taxon>
        <taxon>Phanerochaete</taxon>
    </lineage>
</organism>
<dbReference type="Proteomes" id="UP000703269">
    <property type="component" value="Unassembled WGS sequence"/>
</dbReference>
<comment type="caution">
    <text evidence="1">The sequence shown here is derived from an EMBL/GenBank/DDBJ whole genome shotgun (WGS) entry which is preliminary data.</text>
</comment>
<keyword evidence="2" id="KW-1185">Reference proteome</keyword>
<proteinExistence type="predicted"/>
<protein>
    <submittedName>
        <fullName evidence="1">Uncharacterized protein</fullName>
    </submittedName>
</protein>
<evidence type="ECO:0000313" key="1">
    <source>
        <dbReference type="EMBL" id="GJE88940.1"/>
    </source>
</evidence>
<name>A0A9P3G6X9_9APHY</name>